<evidence type="ECO:0000313" key="2">
    <source>
        <dbReference type="EMBL" id="QDT06116.1"/>
    </source>
</evidence>
<feature type="region of interest" description="Disordered" evidence="1">
    <location>
        <begin position="1"/>
        <end position="52"/>
    </location>
</feature>
<protein>
    <submittedName>
        <fullName evidence="2">Uncharacterized protein</fullName>
    </submittedName>
</protein>
<gene>
    <name evidence="2" type="ORF">K227x_45230</name>
</gene>
<evidence type="ECO:0000256" key="1">
    <source>
        <dbReference type="SAM" id="MobiDB-lite"/>
    </source>
</evidence>
<dbReference type="AlphaFoldDB" id="A0A517NG64"/>
<accession>A0A517NG64</accession>
<evidence type="ECO:0000313" key="3">
    <source>
        <dbReference type="Proteomes" id="UP000318538"/>
    </source>
</evidence>
<dbReference type="EMBL" id="CP036525">
    <property type="protein sequence ID" value="QDT06116.1"/>
    <property type="molecule type" value="Genomic_DNA"/>
</dbReference>
<reference evidence="2 3" key="1">
    <citation type="submission" date="2019-02" db="EMBL/GenBank/DDBJ databases">
        <title>Deep-cultivation of Planctomycetes and their phenomic and genomic characterization uncovers novel biology.</title>
        <authorList>
            <person name="Wiegand S."/>
            <person name="Jogler M."/>
            <person name="Boedeker C."/>
            <person name="Pinto D."/>
            <person name="Vollmers J."/>
            <person name="Rivas-Marin E."/>
            <person name="Kohn T."/>
            <person name="Peeters S.H."/>
            <person name="Heuer A."/>
            <person name="Rast P."/>
            <person name="Oberbeckmann S."/>
            <person name="Bunk B."/>
            <person name="Jeske O."/>
            <person name="Meyerdierks A."/>
            <person name="Storesund J.E."/>
            <person name="Kallscheuer N."/>
            <person name="Luecker S."/>
            <person name="Lage O.M."/>
            <person name="Pohl T."/>
            <person name="Merkel B.J."/>
            <person name="Hornburger P."/>
            <person name="Mueller R.-W."/>
            <person name="Bruemmer F."/>
            <person name="Labrenz M."/>
            <person name="Spormann A.M."/>
            <person name="Op den Camp H."/>
            <person name="Overmann J."/>
            <person name="Amann R."/>
            <person name="Jetten M.S.M."/>
            <person name="Mascher T."/>
            <person name="Medema M.H."/>
            <person name="Devos D.P."/>
            <person name="Kaster A.-K."/>
            <person name="Ovreas L."/>
            <person name="Rohde M."/>
            <person name="Galperin M.Y."/>
            <person name="Jogler C."/>
        </authorList>
    </citation>
    <scope>NUCLEOTIDE SEQUENCE [LARGE SCALE GENOMIC DNA]</scope>
    <source>
        <strain evidence="2 3">K22_7</strain>
    </source>
</reference>
<dbReference type="Proteomes" id="UP000318538">
    <property type="component" value="Chromosome"/>
</dbReference>
<sequence length="52" mass="5803">MARTPEHNTKSFNRVGNAPRVHPLKRTPPWARGETTVDEADGADSQPQHEIV</sequence>
<proteinExistence type="predicted"/>
<keyword evidence="3" id="KW-1185">Reference proteome</keyword>
<organism evidence="2 3">
    <name type="scientific">Rubripirellula lacrimiformis</name>
    <dbReference type="NCBI Taxonomy" id="1930273"/>
    <lineage>
        <taxon>Bacteria</taxon>
        <taxon>Pseudomonadati</taxon>
        <taxon>Planctomycetota</taxon>
        <taxon>Planctomycetia</taxon>
        <taxon>Pirellulales</taxon>
        <taxon>Pirellulaceae</taxon>
        <taxon>Rubripirellula</taxon>
    </lineage>
</organism>
<name>A0A517NG64_9BACT</name>
<dbReference type="KEGG" id="rlc:K227x_45230"/>